<dbReference type="KEGG" id="msea:METESE_11190"/>
<proteinExistence type="predicted"/>
<dbReference type="GO" id="GO:0000160">
    <property type="term" value="P:phosphorelay signal transduction system"/>
    <property type="evidence" value="ECO:0007669"/>
    <property type="project" value="InterPro"/>
</dbReference>
<dbReference type="SUPFAM" id="SSF52172">
    <property type="entry name" value="CheY-like"/>
    <property type="match status" value="1"/>
</dbReference>
<sequence length="477" mass="53983">MDTHNILIVDDESDFRTLLVEALESMGYLCEGAETAEAALELVDRKHFAIIFTDLNMPGGMSGLDLMKRVKERDEKTLCILMTGYASLETALQAMKLGAYDYIQKPFKLAELEASLVRTLNYYKALRDNERYQAELEARVQERTREVVKLKDDIENLFEGFVHASVFAIEARDPSTKGHSKRVAKLTVALAEAVNATEGGAYGPVRFTLDQLKELEYASLLHDFGKVGVREQVLTKARKLEPERLERILQRLHQRDLEGVAARILEAWRRGEPFEEGAFDVLMASRKEETRRLMDLILRCNEPKVLPQEVKEAMGDLEDLAFTHFQSGRARILEPEDIAALRIPKGSLSEDERREINSHVTKTWQFLQQIPWTGPLADLPEIAYTHHERLNGMGYPRGLKAPQIPVQAKLMAICDVYDALVAADRPYKAAVTIPKSLEILEAETQAGLLDADALRIFLDGGVYLLTKDELKPEAEYR</sequence>
<dbReference type="InterPro" id="IPR052020">
    <property type="entry name" value="Cyclic_di-GMP/3'3'-cGAMP_PDE"/>
</dbReference>
<dbReference type="CDD" id="cd00077">
    <property type="entry name" value="HDc"/>
    <property type="match status" value="1"/>
</dbReference>
<feature type="domain" description="HD-GYP" evidence="3">
    <location>
        <begin position="270"/>
        <end position="472"/>
    </location>
</feature>
<dbReference type="Pfam" id="PF00072">
    <property type="entry name" value="Response_reg"/>
    <property type="match status" value="1"/>
</dbReference>
<evidence type="ECO:0000313" key="5">
    <source>
        <dbReference type="Proteomes" id="UP001228113"/>
    </source>
</evidence>
<gene>
    <name evidence="4" type="ORF">METESE_11190</name>
</gene>
<dbReference type="PANTHER" id="PTHR45228:SF5">
    <property type="entry name" value="CYCLIC DI-GMP PHOSPHODIESTERASE VC_1348-RELATED"/>
    <property type="match status" value="1"/>
</dbReference>
<dbReference type="AlphaFoldDB" id="A0AA48KBS1"/>
<keyword evidence="5" id="KW-1185">Reference proteome</keyword>
<dbReference type="SMART" id="SM00471">
    <property type="entry name" value="HDc"/>
    <property type="match status" value="1"/>
</dbReference>
<dbReference type="RefSeq" id="WP_243334082.1">
    <property type="nucleotide sequence ID" value="NZ_AP027081.1"/>
</dbReference>
<dbReference type="Proteomes" id="UP001228113">
    <property type="component" value="Chromosome"/>
</dbReference>
<protein>
    <recommendedName>
        <fullName evidence="6">Response regulator</fullName>
    </recommendedName>
</protein>
<evidence type="ECO:0000259" key="3">
    <source>
        <dbReference type="PROSITE" id="PS51832"/>
    </source>
</evidence>
<dbReference type="SUPFAM" id="SSF109604">
    <property type="entry name" value="HD-domain/PDEase-like"/>
    <property type="match status" value="2"/>
</dbReference>
<name>A0AA48KBS1_9BACT</name>
<evidence type="ECO:0000259" key="2">
    <source>
        <dbReference type="PROSITE" id="PS50110"/>
    </source>
</evidence>
<dbReference type="Gene3D" id="3.40.50.2300">
    <property type="match status" value="1"/>
</dbReference>
<evidence type="ECO:0008006" key="6">
    <source>
        <dbReference type="Google" id="ProtNLM"/>
    </source>
</evidence>
<dbReference type="SMART" id="SM00448">
    <property type="entry name" value="REC"/>
    <property type="match status" value="1"/>
</dbReference>
<dbReference type="EMBL" id="AP027081">
    <property type="protein sequence ID" value="BDU76161.1"/>
    <property type="molecule type" value="Genomic_DNA"/>
</dbReference>
<dbReference type="PROSITE" id="PS50110">
    <property type="entry name" value="RESPONSE_REGULATORY"/>
    <property type="match status" value="1"/>
</dbReference>
<organism evidence="4 5">
    <name type="scientific">Mesoterricola sediminis</name>
    <dbReference type="NCBI Taxonomy" id="2927980"/>
    <lineage>
        <taxon>Bacteria</taxon>
        <taxon>Pseudomonadati</taxon>
        <taxon>Acidobacteriota</taxon>
        <taxon>Holophagae</taxon>
        <taxon>Holophagales</taxon>
        <taxon>Holophagaceae</taxon>
        <taxon>Mesoterricola</taxon>
    </lineage>
</organism>
<accession>A0AA48KBS1</accession>
<dbReference type="PROSITE" id="PS51832">
    <property type="entry name" value="HD_GYP"/>
    <property type="match status" value="1"/>
</dbReference>
<feature type="modified residue" description="4-aspartylphosphate" evidence="1">
    <location>
        <position position="54"/>
    </location>
</feature>
<dbReference type="InterPro" id="IPR001789">
    <property type="entry name" value="Sig_transdc_resp-reg_receiver"/>
</dbReference>
<dbReference type="PANTHER" id="PTHR45228">
    <property type="entry name" value="CYCLIC DI-GMP PHOSPHODIESTERASE TM_0186-RELATED"/>
    <property type="match status" value="1"/>
</dbReference>
<dbReference type="Gene3D" id="1.10.3210.10">
    <property type="entry name" value="Hypothetical protein af1432"/>
    <property type="match status" value="2"/>
</dbReference>
<reference evidence="4" key="1">
    <citation type="journal article" date="2023" name="Int. J. Syst. Evol. Microbiol.">
        <title>Mesoterricola silvestris gen. nov., sp. nov., Mesoterricola sediminis sp. nov., Geothrix oryzae sp. nov., Geothrix edaphica sp. nov., Geothrix rubra sp. nov., and Geothrix limicola sp. nov., six novel members of Acidobacteriota isolated from soils.</title>
        <authorList>
            <person name="Itoh H."/>
            <person name="Sugisawa Y."/>
            <person name="Mise K."/>
            <person name="Xu Z."/>
            <person name="Kuniyasu M."/>
            <person name="Ushijima N."/>
            <person name="Kawano K."/>
            <person name="Kobayashi E."/>
            <person name="Shiratori Y."/>
            <person name="Masuda Y."/>
            <person name="Senoo K."/>
        </authorList>
    </citation>
    <scope>NUCLEOTIDE SEQUENCE</scope>
    <source>
        <strain evidence="4">W786</strain>
    </source>
</reference>
<dbReference type="InterPro" id="IPR011006">
    <property type="entry name" value="CheY-like_superfamily"/>
</dbReference>
<keyword evidence="1" id="KW-0597">Phosphoprotein</keyword>
<feature type="domain" description="Response regulatory" evidence="2">
    <location>
        <begin position="5"/>
        <end position="120"/>
    </location>
</feature>
<evidence type="ECO:0000313" key="4">
    <source>
        <dbReference type="EMBL" id="BDU76161.1"/>
    </source>
</evidence>
<dbReference type="InterPro" id="IPR037522">
    <property type="entry name" value="HD_GYP_dom"/>
</dbReference>
<dbReference type="InterPro" id="IPR003607">
    <property type="entry name" value="HD/PDEase_dom"/>
</dbReference>
<evidence type="ECO:0000256" key="1">
    <source>
        <dbReference type="PROSITE-ProRule" id="PRU00169"/>
    </source>
</evidence>
<dbReference type="Pfam" id="PF13487">
    <property type="entry name" value="HD_5"/>
    <property type="match status" value="1"/>
</dbReference>